<dbReference type="InterPro" id="IPR027417">
    <property type="entry name" value="P-loop_NTPase"/>
</dbReference>
<dbReference type="InterPro" id="IPR013632">
    <property type="entry name" value="Rad51_C"/>
</dbReference>
<organism evidence="2 3">
    <name type="scientific">Linderina pennispora</name>
    <dbReference type="NCBI Taxonomy" id="61395"/>
    <lineage>
        <taxon>Eukaryota</taxon>
        <taxon>Fungi</taxon>
        <taxon>Fungi incertae sedis</taxon>
        <taxon>Zoopagomycota</taxon>
        <taxon>Kickxellomycotina</taxon>
        <taxon>Kickxellomycetes</taxon>
        <taxon>Kickxellales</taxon>
        <taxon>Kickxellaceae</taxon>
        <taxon>Linderina</taxon>
    </lineage>
</organism>
<dbReference type="Gene3D" id="3.40.50.300">
    <property type="entry name" value="P-loop containing nucleotide triphosphate hydrolases"/>
    <property type="match status" value="1"/>
</dbReference>
<evidence type="ECO:0000313" key="2">
    <source>
        <dbReference type="EMBL" id="ORX67960.1"/>
    </source>
</evidence>
<dbReference type="RefSeq" id="XP_040741806.1">
    <property type="nucleotide sequence ID" value="XM_040891611.1"/>
</dbReference>
<sequence>MISDILDIVSQIKVDSGADVSGQSGTQPRTELTTGVQPIDDVLAQQRDSVEQAGRAPIFELIGLPGSGKTQLVYRISATLAMPLVGGGHETHVAIIDMAGKFDVRQQKQHIEQRLGKGIARESVERMVDGALSRIHVFSPLSTASAIATLGVLGKQKRFGGLLIDGLGSNHRIDHSEGAPIRLASRKATGQFRMQQVLVDTLVQVQQQMECVVVVTNVVIMRARSTAEDSGHRIVEIGKTLYRDHMIPRWRCVLARSFVVEAARSGSETEISVGQTRVMRAGQ</sequence>
<dbReference type="GO" id="GO:0000400">
    <property type="term" value="F:four-way junction DNA binding"/>
    <property type="evidence" value="ECO:0007669"/>
    <property type="project" value="TreeGrafter"/>
</dbReference>
<reference evidence="2 3" key="1">
    <citation type="submission" date="2016-07" db="EMBL/GenBank/DDBJ databases">
        <title>Pervasive Adenine N6-methylation of Active Genes in Fungi.</title>
        <authorList>
            <consortium name="DOE Joint Genome Institute"/>
            <person name="Mondo S.J."/>
            <person name="Dannebaum R.O."/>
            <person name="Kuo R.C."/>
            <person name="Labutti K."/>
            <person name="Haridas S."/>
            <person name="Kuo A."/>
            <person name="Salamov A."/>
            <person name="Ahrendt S.R."/>
            <person name="Lipzen A."/>
            <person name="Sullivan W."/>
            <person name="Andreopoulos W.B."/>
            <person name="Clum A."/>
            <person name="Lindquist E."/>
            <person name="Daum C."/>
            <person name="Ramamoorthy G.K."/>
            <person name="Gryganskyi A."/>
            <person name="Culley D."/>
            <person name="Magnuson J.K."/>
            <person name="James T.Y."/>
            <person name="O'Malley M.A."/>
            <person name="Stajich J.E."/>
            <person name="Spatafora J.W."/>
            <person name="Visel A."/>
            <person name="Grigoriev I.V."/>
        </authorList>
    </citation>
    <scope>NUCLEOTIDE SEQUENCE [LARGE SCALE GENOMIC DNA]</scope>
    <source>
        <strain evidence="2 3">ATCC 12442</strain>
    </source>
</reference>
<dbReference type="Proteomes" id="UP000193922">
    <property type="component" value="Unassembled WGS sequence"/>
</dbReference>
<proteinExistence type="predicted"/>
<protein>
    <recommendedName>
        <fullName evidence="1">Rad51-like C-terminal domain-containing protein</fullName>
    </recommendedName>
</protein>
<dbReference type="GO" id="GO:0042148">
    <property type="term" value="P:DNA strand invasion"/>
    <property type="evidence" value="ECO:0007669"/>
    <property type="project" value="TreeGrafter"/>
</dbReference>
<name>A0A1Y1W366_9FUNG</name>
<dbReference type="SUPFAM" id="SSF52540">
    <property type="entry name" value="P-loop containing nucleoside triphosphate hydrolases"/>
    <property type="match status" value="1"/>
</dbReference>
<accession>A0A1Y1W366</accession>
<dbReference type="GO" id="GO:0000724">
    <property type="term" value="P:double-strand break repair via homologous recombination"/>
    <property type="evidence" value="ECO:0007669"/>
    <property type="project" value="InterPro"/>
</dbReference>
<keyword evidence="3" id="KW-1185">Reference proteome</keyword>
<dbReference type="GO" id="GO:0033063">
    <property type="term" value="C:Rad51B-Rad51C-Rad51D-XRCC2 complex"/>
    <property type="evidence" value="ECO:0007669"/>
    <property type="project" value="InterPro"/>
</dbReference>
<evidence type="ECO:0000313" key="3">
    <source>
        <dbReference type="Proteomes" id="UP000193922"/>
    </source>
</evidence>
<dbReference type="PANTHER" id="PTHR46644:SF2">
    <property type="entry name" value="DNA REPAIR PROTEIN XRCC2"/>
    <property type="match status" value="1"/>
</dbReference>
<evidence type="ECO:0000259" key="1">
    <source>
        <dbReference type="Pfam" id="PF08423"/>
    </source>
</evidence>
<dbReference type="EMBL" id="MCFD01000011">
    <property type="protein sequence ID" value="ORX67960.1"/>
    <property type="molecule type" value="Genomic_DNA"/>
</dbReference>
<gene>
    <name evidence="2" type="ORF">DL89DRAFT_39133</name>
</gene>
<dbReference type="AlphaFoldDB" id="A0A1Y1W366"/>
<dbReference type="STRING" id="61395.A0A1Y1W366"/>
<comment type="caution">
    <text evidence="2">The sequence shown here is derived from an EMBL/GenBank/DDBJ whole genome shotgun (WGS) entry which is preliminary data.</text>
</comment>
<dbReference type="GO" id="GO:0005815">
    <property type="term" value="C:microtubule organizing center"/>
    <property type="evidence" value="ECO:0007669"/>
    <property type="project" value="TreeGrafter"/>
</dbReference>
<dbReference type="InterPro" id="IPR030547">
    <property type="entry name" value="XRCC2"/>
</dbReference>
<dbReference type="OrthoDB" id="420422at2759"/>
<dbReference type="GeneID" id="63808259"/>
<feature type="domain" description="Rad51-like C-terminal" evidence="1">
    <location>
        <begin position="31"/>
        <end position="225"/>
    </location>
</feature>
<dbReference type="GO" id="GO:0005657">
    <property type="term" value="C:replication fork"/>
    <property type="evidence" value="ECO:0007669"/>
    <property type="project" value="InterPro"/>
</dbReference>
<dbReference type="PANTHER" id="PTHR46644">
    <property type="entry name" value="DNA REPAIR PROTEIN XRCC2"/>
    <property type="match status" value="1"/>
</dbReference>
<dbReference type="Pfam" id="PF08423">
    <property type="entry name" value="Rad51"/>
    <property type="match status" value="1"/>
</dbReference>